<gene>
    <name evidence="2" type="ORF">QJV27_09665</name>
</gene>
<dbReference type="Pfam" id="PF02498">
    <property type="entry name" value="Bro-N"/>
    <property type="match status" value="1"/>
</dbReference>
<dbReference type="PROSITE" id="PS51750">
    <property type="entry name" value="BRO_N"/>
    <property type="match status" value="1"/>
</dbReference>
<organism evidence="2 3">
    <name type="scientific">Commensalibacter oyaizuii</name>
    <dbReference type="NCBI Taxonomy" id="3043873"/>
    <lineage>
        <taxon>Bacteria</taxon>
        <taxon>Pseudomonadati</taxon>
        <taxon>Pseudomonadota</taxon>
        <taxon>Alphaproteobacteria</taxon>
        <taxon>Acetobacterales</taxon>
        <taxon>Acetobacteraceae</taxon>
    </lineage>
</organism>
<dbReference type="RefSeq" id="WP_281448718.1">
    <property type="nucleotide sequence ID" value="NZ_JASBAO010000001.1"/>
</dbReference>
<reference evidence="2" key="1">
    <citation type="submission" date="2023-05" db="EMBL/GenBank/DDBJ databases">
        <title>Whole genome sequence of Commensalibacter sp.</title>
        <authorList>
            <person name="Charoenyingcharoen P."/>
            <person name="Yukphan P."/>
        </authorList>
    </citation>
    <scope>NUCLEOTIDE SEQUENCE</scope>
    <source>
        <strain evidence="2">TBRC 16381</strain>
    </source>
</reference>
<keyword evidence="3" id="KW-1185">Reference proteome</keyword>
<dbReference type="PANTHER" id="PTHR36180">
    <property type="entry name" value="DNA-BINDING PROTEIN-RELATED-RELATED"/>
    <property type="match status" value="1"/>
</dbReference>
<name>A0ABT6Q3F9_9PROT</name>
<evidence type="ECO:0000313" key="3">
    <source>
        <dbReference type="Proteomes" id="UP001431634"/>
    </source>
</evidence>
<evidence type="ECO:0000259" key="1">
    <source>
        <dbReference type="PROSITE" id="PS51750"/>
    </source>
</evidence>
<accession>A0ABT6Q3F9</accession>
<feature type="domain" description="Bro-N" evidence="1">
    <location>
        <begin position="14"/>
        <end position="111"/>
    </location>
</feature>
<dbReference type="Proteomes" id="UP001431634">
    <property type="component" value="Unassembled WGS sequence"/>
</dbReference>
<comment type="caution">
    <text evidence="2">The sequence shown here is derived from an EMBL/GenBank/DDBJ whole genome shotgun (WGS) entry which is preliminary data.</text>
</comment>
<proteinExistence type="predicted"/>
<dbReference type="SMART" id="SM01040">
    <property type="entry name" value="Bro-N"/>
    <property type="match status" value="1"/>
</dbReference>
<dbReference type="InterPro" id="IPR003497">
    <property type="entry name" value="BRO_N_domain"/>
</dbReference>
<dbReference type="PANTHER" id="PTHR36180:SF2">
    <property type="entry name" value="BRO FAMILY PROTEIN"/>
    <property type="match status" value="1"/>
</dbReference>
<sequence>MSNTNTNILKNQQLLPIIVNTSVKKDGEGRYCLNNICEVLNIANSQDLMSKQLDRKGGRKTYAPTVGGEQELAFINELNLYRVIFRSNKAEAKHFQDWVFNEVLPSIRKTGDYMATILDKTPEQTLSRALIFSKVEA</sequence>
<protein>
    <submittedName>
        <fullName evidence="2">BRO family protein</fullName>
    </submittedName>
</protein>
<dbReference type="EMBL" id="JASBAO010000001">
    <property type="protein sequence ID" value="MDI2091629.1"/>
    <property type="molecule type" value="Genomic_DNA"/>
</dbReference>
<evidence type="ECO:0000313" key="2">
    <source>
        <dbReference type="EMBL" id="MDI2091629.1"/>
    </source>
</evidence>